<dbReference type="Pfam" id="PF00560">
    <property type="entry name" value="LRR_1"/>
    <property type="match status" value="3"/>
</dbReference>
<dbReference type="SUPFAM" id="SSF52058">
    <property type="entry name" value="L domain-like"/>
    <property type="match status" value="1"/>
</dbReference>
<dbReference type="InterPro" id="IPR008271">
    <property type="entry name" value="Ser/Thr_kinase_AS"/>
</dbReference>
<dbReference type="SUPFAM" id="SSF56112">
    <property type="entry name" value="Protein kinase-like (PK-like)"/>
    <property type="match status" value="1"/>
</dbReference>
<dbReference type="InterPro" id="IPR017441">
    <property type="entry name" value="Protein_kinase_ATP_BS"/>
</dbReference>
<dbReference type="GO" id="GO:0009742">
    <property type="term" value="P:brassinosteroid mediated signaling pathway"/>
    <property type="evidence" value="ECO:0007669"/>
    <property type="project" value="UniProtKB-ARBA"/>
</dbReference>
<dbReference type="EC" id="2.7.11.1" evidence="3"/>
<evidence type="ECO:0000256" key="19">
    <source>
        <dbReference type="ARBA" id="ARBA00048679"/>
    </source>
</evidence>
<keyword evidence="13 20" id="KW-0067">ATP-binding</keyword>
<keyword evidence="16" id="KW-0675">Receptor</keyword>
<dbReference type="PANTHER" id="PTHR48056:SF81">
    <property type="entry name" value="RECEPTOR PROTEIN-TYROSINE KINASE CEPR1"/>
    <property type="match status" value="1"/>
</dbReference>
<keyword evidence="9 23" id="KW-0732">Signal</keyword>
<dbReference type="InterPro" id="IPR013210">
    <property type="entry name" value="LRR_N_plant-typ"/>
</dbReference>
<dbReference type="SMART" id="SM00220">
    <property type="entry name" value="S_TKc"/>
    <property type="match status" value="1"/>
</dbReference>
<evidence type="ECO:0000256" key="12">
    <source>
        <dbReference type="ARBA" id="ARBA00022777"/>
    </source>
</evidence>
<keyword evidence="6" id="KW-0433">Leucine-rich repeat</keyword>
<evidence type="ECO:0000256" key="3">
    <source>
        <dbReference type="ARBA" id="ARBA00012513"/>
    </source>
</evidence>
<evidence type="ECO:0000313" key="26">
    <source>
        <dbReference type="Proteomes" id="UP000007015"/>
    </source>
</evidence>
<dbReference type="Gene3D" id="3.80.10.10">
    <property type="entry name" value="Ribonuclease Inhibitor"/>
    <property type="match status" value="1"/>
</dbReference>
<dbReference type="FunFam" id="3.30.200.20:FF:000015">
    <property type="entry name" value="Somatic embryogenesis receptor kinase 1"/>
    <property type="match status" value="1"/>
</dbReference>
<dbReference type="GO" id="GO:0005886">
    <property type="term" value="C:plasma membrane"/>
    <property type="evidence" value="ECO:0007669"/>
    <property type="project" value="UniProtKB-SubCell"/>
</dbReference>
<evidence type="ECO:0000256" key="2">
    <source>
        <dbReference type="ARBA" id="ARBA00008684"/>
    </source>
</evidence>
<comment type="similarity">
    <text evidence="2">Belongs to the protein kinase superfamily. Ser/Thr protein kinase family.</text>
</comment>
<keyword evidence="26" id="KW-1185">Reference proteome</keyword>
<dbReference type="EMBL" id="CM000131">
    <property type="protein sequence ID" value="EEC80260.1"/>
    <property type="molecule type" value="Genomic_DNA"/>
</dbReference>
<proteinExistence type="inferred from homology"/>
<evidence type="ECO:0000256" key="20">
    <source>
        <dbReference type="PROSITE-ProRule" id="PRU10141"/>
    </source>
</evidence>
<evidence type="ECO:0000256" key="11">
    <source>
        <dbReference type="ARBA" id="ARBA00022741"/>
    </source>
</evidence>
<comment type="catalytic activity">
    <reaction evidence="19">
        <text>L-seryl-[protein] + ATP = O-phospho-L-seryl-[protein] + ADP + H(+)</text>
        <dbReference type="Rhea" id="RHEA:17989"/>
        <dbReference type="Rhea" id="RHEA-COMP:9863"/>
        <dbReference type="Rhea" id="RHEA-COMP:11604"/>
        <dbReference type="ChEBI" id="CHEBI:15378"/>
        <dbReference type="ChEBI" id="CHEBI:29999"/>
        <dbReference type="ChEBI" id="CHEBI:30616"/>
        <dbReference type="ChEBI" id="CHEBI:83421"/>
        <dbReference type="ChEBI" id="CHEBI:456216"/>
        <dbReference type="EC" id="2.7.11.1"/>
    </reaction>
</comment>
<keyword evidence="4" id="KW-1003">Cell membrane</keyword>
<dbReference type="PROSITE" id="PS50011">
    <property type="entry name" value="PROTEIN_KINASE_DOM"/>
    <property type="match status" value="1"/>
</dbReference>
<comment type="catalytic activity">
    <reaction evidence="18">
        <text>L-threonyl-[protein] + ATP = O-phospho-L-threonyl-[protein] + ADP + H(+)</text>
        <dbReference type="Rhea" id="RHEA:46608"/>
        <dbReference type="Rhea" id="RHEA-COMP:11060"/>
        <dbReference type="Rhea" id="RHEA-COMP:11605"/>
        <dbReference type="ChEBI" id="CHEBI:15378"/>
        <dbReference type="ChEBI" id="CHEBI:30013"/>
        <dbReference type="ChEBI" id="CHEBI:30616"/>
        <dbReference type="ChEBI" id="CHEBI:61977"/>
        <dbReference type="ChEBI" id="CHEBI:456216"/>
        <dbReference type="EC" id="2.7.11.1"/>
    </reaction>
</comment>
<keyword evidence="12" id="KW-0418">Kinase</keyword>
<feature type="region of interest" description="Disordered" evidence="21">
    <location>
        <begin position="594"/>
        <end position="616"/>
    </location>
</feature>
<keyword evidence="7" id="KW-0808">Transferase</keyword>
<evidence type="ECO:0000256" key="1">
    <source>
        <dbReference type="ARBA" id="ARBA00004162"/>
    </source>
</evidence>
<protein>
    <recommendedName>
        <fullName evidence="3">non-specific serine/threonine protein kinase</fullName>
        <ecNumber evidence="3">2.7.11.1</ecNumber>
    </recommendedName>
</protein>
<organism evidence="25 26">
    <name type="scientific">Oryza sativa subsp. indica</name>
    <name type="common">Rice</name>
    <dbReference type="NCBI Taxonomy" id="39946"/>
    <lineage>
        <taxon>Eukaryota</taxon>
        <taxon>Viridiplantae</taxon>
        <taxon>Streptophyta</taxon>
        <taxon>Embryophyta</taxon>
        <taxon>Tracheophyta</taxon>
        <taxon>Spermatophyta</taxon>
        <taxon>Magnoliopsida</taxon>
        <taxon>Liliopsida</taxon>
        <taxon>Poales</taxon>
        <taxon>Poaceae</taxon>
        <taxon>BOP clade</taxon>
        <taxon>Oryzoideae</taxon>
        <taxon>Oryzeae</taxon>
        <taxon>Oryzinae</taxon>
        <taxon>Oryza</taxon>
        <taxon>Oryza sativa</taxon>
    </lineage>
</organism>
<evidence type="ECO:0000256" key="8">
    <source>
        <dbReference type="ARBA" id="ARBA00022692"/>
    </source>
</evidence>
<evidence type="ECO:0000256" key="14">
    <source>
        <dbReference type="ARBA" id="ARBA00022989"/>
    </source>
</evidence>
<keyword evidence="14 22" id="KW-1133">Transmembrane helix</keyword>
<evidence type="ECO:0000256" key="9">
    <source>
        <dbReference type="ARBA" id="ARBA00022729"/>
    </source>
</evidence>
<feature type="signal peptide" evidence="23">
    <location>
        <begin position="1"/>
        <end position="23"/>
    </location>
</feature>
<evidence type="ECO:0000256" key="23">
    <source>
        <dbReference type="SAM" id="SignalP"/>
    </source>
</evidence>
<dbReference type="PROSITE" id="PS51450">
    <property type="entry name" value="LRR"/>
    <property type="match status" value="1"/>
</dbReference>
<sequence>MAARRRLLLLLVLLLCRLAAVLPTSEVEALQGFMAGFAGGNAAFQSWDASAPNPCTWFHVTCGPGNQVIRLDLGNQSLSGELKPDIWQLQALQSLELYGNSISGKIPSELGRLASLQTLDLYLNNFTGEIPNELGNLSKLSNLRLNNNSLSGAIPMSLTTIQNLEVLDLSHNNLSGIIPTNGSFSHFTPISFSNNPRTFANSSDSPSNNSGAAVPSGRSSASSIGTIAGGAAAGAAMLFAAPIVLFAWWWRRKPHDQFFDLLEEETPEVHLGQLRRFTLRELQVATDNFSQTNLLGRGGFGKVYKGRLLDGSLIAIKRLNEDRIGTGERQFLMEVEIISMAVHQNLLRLQGYCMTPTERLLVYPYMENKSLETRLRECSDSQQPLDWPTRRKIALGSARGISYLHEGCDPKIIHRDVKAANILLDEKLEAVVGDFGLARIMDYKVSHVVTGVMGTLGHIPMEYLTAGRTSDKTDVFGYGIMLFELISGKRGFDLVGLANEENARVHDWVKKLLEEDRLEVLIDPNLLEIYNGGEQGVREEMRLLVQIALLCTQESAPSRPRMSTVVTMLEDGIAEHWDAWQRKTIVQASLQGGQGVSEARNDSVANLPPDTLSGPR</sequence>
<dbReference type="HOGENOM" id="CLU_000288_92_7_1"/>
<dbReference type="PANTHER" id="PTHR48056">
    <property type="entry name" value="LRR RECEPTOR-LIKE SERINE/THREONINE-PROTEIN KINASE-RELATED"/>
    <property type="match status" value="1"/>
</dbReference>
<dbReference type="GO" id="GO:0005524">
    <property type="term" value="F:ATP binding"/>
    <property type="evidence" value="ECO:0007669"/>
    <property type="project" value="UniProtKB-UniRule"/>
</dbReference>
<dbReference type="AlphaFoldDB" id="B8B483"/>
<feature type="chain" id="PRO_5002868484" description="non-specific serine/threonine protein kinase" evidence="23">
    <location>
        <begin position="24"/>
        <end position="616"/>
    </location>
</feature>
<keyword evidence="11 20" id="KW-0547">Nucleotide-binding</keyword>
<name>B8B483_ORYSI</name>
<evidence type="ECO:0000256" key="10">
    <source>
        <dbReference type="ARBA" id="ARBA00022737"/>
    </source>
</evidence>
<evidence type="ECO:0000256" key="17">
    <source>
        <dbReference type="ARBA" id="ARBA00023180"/>
    </source>
</evidence>
<dbReference type="InterPro" id="IPR032675">
    <property type="entry name" value="LRR_dom_sf"/>
</dbReference>
<evidence type="ECO:0000256" key="22">
    <source>
        <dbReference type="SAM" id="Phobius"/>
    </source>
</evidence>
<dbReference type="PROSITE" id="PS00108">
    <property type="entry name" value="PROTEIN_KINASE_ST"/>
    <property type="match status" value="1"/>
</dbReference>
<dbReference type="GO" id="GO:0004674">
    <property type="term" value="F:protein serine/threonine kinase activity"/>
    <property type="evidence" value="ECO:0007669"/>
    <property type="project" value="UniProtKB-KW"/>
</dbReference>
<dbReference type="InterPro" id="IPR011009">
    <property type="entry name" value="Kinase-like_dom_sf"/>
</dbReference>
<dbReference type="Gene3D" id="1.10.510.10">
    <property type="entry name" value="Transferase(Phosphotransferase) domain 1"/>
    <property type="match status" value="1"/>
</dbReference>
<evidence type="ECO:0000256" key="6">
    <source>
        <dbReference type="ARBA" id="ARBA00022614"/>
    </source>
</evidence>
<feature type="binding site" evidence="20">
    <location>
        <position position="317"/>
    </location>
    <ligand>
        <name>ATP</name>
        <dbReference type="ChEBI" id="CHEBI:30616"/>
    </ligand>
</feature>
<dbReference type="STRING" id="39946.B8B483"/>
<evidence type="ECO:0000256" key="15">
    <source>
        <dbReference type="ARBA" id="ARBA00023136"/>
    </source>
</evidence>
<evidence type="ECO:0000256" key="7">
    <source>
        <dbReference type="ARBA" id="ARBA00022679"/>
    </source>
</evidence>
<keyword evidence="10" id="KW-0677">Repeat</keyword>
<gene>
    <name evidence="25" type="ORF">OsI_22227</name>
</gene>
<evidence type="ECO:0000256" key="5">
    <source>
        <dbReference type="ARBA" id="ARBA00022527"/>
    </source>
</evidence>
<dbReference type="OMA" id="PIVVFAW"/>
<keyword evidence="15 22" id="KW-0472">Membrane</keyword>
<dbReference type="Pfam" id="PF08263">
    <property type="entry name" value="LRRNT_2"/>
    <property type="match status" value="1"/>
</dbReference>
<accession>B8B483</accession>
<evidence type="ECO:0000313" key="25">
    <source>
        <dbReference type="EMBL" id="EEC80260.1"/>
    </source>
</evidence>
<keyword evidence="8 22" id="KW-0812">Transmembrane</keyword>
<comment type="subcellular location">
    <subcellularLocation>
        <location evidence="1">Cell membrane</location>
        <topology evidence="1">Single-pass membrane protein</topology>
    </subcellularLocation>
</comment>
<evidence type="ECO:0000256" key="4">
    <source>
        <dbReference type="ARBA" id="ARBA00022475"/>
    </source>
</evidence>
<evidence type="ECO:0000256" key="13">
    <source>
        <dbReference type="ARBA" id="ARBA00022840"/>
    </source>
</evidence>
<evidence type="ECO:0000259" key="24">
    <source>
        <dbReference type="PROSITE" id="PS50011"/>
    </source>
</evidence>
<evidence type="ECO:0000256" key="21">
    <source>
        <dbReference type="SAM" id="MobiDB-lite"/>
    </source>
</evidence>
<evidence type="ECO:0000256" key="18">
    <source>
        <dbReference type="ARBA" id="ARBA00047899"/>
    </source>
</evidence>
<keyword evidence="17" id="KW-0325">Glycoprotein</keyword>
<dbReference type="SMR" id="B8B483"/>
<dbReference type="InterPro" id="IPR050647">
    <property type="entry name" value="Plant_LRR-RLKs"/>
</dbReference>
<dbReference type="Proteomes" id="UP000007015">
    <property type="component" value="Chromosome 6"/>
</dbReference>
<dbReference type="Pfam" id="PF00069">
    <property type="entry name" value="Pkinase"/>
    <property type="match status" value="1"/>
</dbReference>
<reference evidence="25 26" key="1">
    <citation type="journal article" date="2005" name="PLoS Biol.">
        <title>The genomes of Oryza sativa: a history of duplications.</title>
        <authorList>
            <person name="Yu J."/>
            <person name="Wang J."/>
            <person name="Lin W."/>
            <person name="Li S."/>
            <person name="Li H."/>
            <person name="Zhou J."/>
            <person name="Ni P."/>
            <person name="Dong W."/>
            <person name="Hu S."/>
            <person name="Zeng C."/>
            <person name="Zhang J."/>
            <person name="Zhang Y."/>
            <person name="Li R."/>
            <person name="Xu Z."/>
            <person name="Li S."/>
            <person name="Li X."/>
            <person name="Zheng H."/>
            <person name="Cong L."/>
            <person name="Lin L."/>
            <person name="Yin J."/>
            <person name="Geng J."/>
            <person name="Li G."/>
            <person name="Shi J."/>
            <person name="Liu J."/>
            <person name="Lv H."/>
            <person name="Li J."/>
            <person name="Wang J."/>
            <person name="Deng Y."/>
            <person name="Ran L."/>
            <person name="Shi X."/>
            <person name="Wang X."/>
            <person name="Wu Q."/>
            <person name="Li C."/>
            <person name="Ren X."/>
            <person name="Wang J."/>
            <person name="Wang X."/>
            <person name="Li D."/>
            <person name="Liu D."/>
            <person name="Zhang X."/>
            <person name="Ji Z."/>
            <person name="Zhao W."/>
            <person name="Sun Y."/>
            <person name="Zhang Z."/>
            <person name="Bao J."/>
            <person name="Han Y."/>
            <person name="Dong L."/>
            <person name="Ji J."/>
            <person name="Chen P."/>
            <person name="Wu S."/>
            <person name="Liu J."/>
            <person name="Xiao Y."/>
            <person name="Bu D."/>
            <person name="Tan J."/>
            <person name="Yang L."/>
            <person name="Ye C."/>
            <person name="Zhang J."/>
            <person name="Xu J."/>
            <person name="Zhou Y."/>
            <person name="Yu Y."/>
            <person name="Zhang B."/>
            <person name="Zhuang S."/>
            <person name="Wei H."/>
            <person name="Liu B."/>
            <person name="Lei M."/>
            <person name="Yu H."/>
            <person name="Li Y."/>
            <person name="Xu H."/>
            <person name="Wei S."/>
            <person name="He X."/>
            <person name="Fang L."/>
            <person name="Zhang Z."/>
            <person name="Zhang Y."/>
            <person name="Huang X."/>
            <person name="Su Z."/>
            <person name="Tong W."/>
            <person name="Li J."/>
            <person name="Tong Z."/>
            <person name="Li S."/>
            <person name="Ye J."/>
            <person name="Wang L."/>
            <person name="Fang L."/>
            <person name="Lei T."/>
            <person name="Chen C."/>
            <person name="Chen H."/>
            <person name="Xu Z."/>
            <person name="Li H."/>
            <person name="Huang H."/>
            <person name="Zhang F."/>
            <person name="Xu H."/>
            <person name="Li N."/>
            <person name="Zhao C."/>
            <person name="Li S."/>
            <person name="Dong L."/>
            <person name="Huang Y."/>
            <person name="Li L."/>
            <person name="Xi Y."/>
            <person name="Qi Q."/>
            <person name="Li W."/>
            <person name="Zhang B."/>
            <person name="Hu W."/>
            <person name="Zhang Y."/>
            <person name="Tian X."/>
            <person name="Jiao Y."/>
            <person name="Liang X."/>
            <person name="Jin J."/>
            <person name="Gao L."/>
            <person name="Zheng W."/>
            <person name="Hao B."/>
            <person name="Liu S."/>
            <person name="Wang W."/>
            <person name="Yuan L."/>
            <person name="Cao M."/>
            <person name="McDermott J."/>
            <person name="Samudrala R."/>
            <person name="Wang J."/>
            <person name="Wong G.K."/>
            <person name="Yang H."/>
        </authorList>
    </citation>
    <scope>NUCLEOTIDE SEQUENCE [LARGE SCALE GENOMIC DNA]</scope>
    <source>
        <strain evidence="26">cv. 93-11</strain>
    </source>
</reference>
<dbReference type="Gramene" id="BGIOSGA021624-TA">
    <property type="protein sequence ID" value="BGIOSGA021624-PA"/>
    <property type="gene ID" value="BGIOSGA021624"/>
</dbReference>
<feature type="domain" description="Protein kinase" evidence="24">
    <location>
        <begin position="289"/>
        <end position="573"/>
    </location>
</feature>
<dbReference type="InterPro" id="IPR001611">
    <property type="entry name" value="Leu-rich_rpt"/>
</dbReference>
<dbReference type="Gene3D" id="3.30.200.20">
    <property type="entry name" value="Phosphorylase Kinase, domain 1"/>
    <property type="match status" value="1"/>
</dbReference>
<feature type="transmembrane region" description="Helical" evidence="22">
    <location>
        <begin position="227"/>
        <end position="250"/>
    </location>
</feature>
<keyword evidence="5" id="KW-0723">Serine/threonine-protein kinase</keyword>
<dbReference type="PROSITE" id="PS00107">
    <property type="entry name" value="PROTEIN_KINASE_ATP"/>
    <property type="match status" value="1"/>
</dbReference>
<dbReference type="FunFam" id="3.80.10.10:FF:000024">
    <property type="entry name" value="Somatic embryogenesis receptor kinase 1"/>
    <property type="match status" value="1"/>
</dbReference>
<dbReference type="InterPro" id="IPR000719">
    <property type="entry name" value="Prot_kinase_dom"/>
</dbReference>
<evidence type="ECO:0000256" key="16">
    <source>
        <dbReference type="ARBA" id="ARBA00023170"/>
    </source>
</evidence>
<dbReference type="FunFam" id="1.10.510.10:FF:000016">
    <property type="entry name" value="Somatic embryogenesis receptor-like kinase 1"/>
    <property type="match status" value="1"/>
</dbReference>